<dbReference type="GO" id="GO:0016020">
    <property type="term" value="C:membrane"/>
    <property type="evidence" value="ECO:0007669"/>
    <property type="project" value="UniProtKB-SubCell"/>
</dbReference>
<evidence type="ECO:0000256" key="2">
    <source>
        <dbReference type="ARBA" id="ARBA00022692"/>
    </source>
</evidence>
<keyword evidence="2 5" id="KW-0812">Transmembrane</keyword>
<dbReference type="RefSeq" id="WP_140839028.1">
    <property type="nucleotide sequence ID" value="NZ_RCZI01000001.1"/>
</dbReference>
<dbReference type="AlphaFoldDB" id="A0A502E2V4"/>
<feature type="transmembrane region" description="Helical" evidence="5">
    <location>
        <begin position="46"/>
        <end position="64"/>
    </location>
</feature>
<accession>A0A502E2V4</accession>
<reference evidence="6 7" key="1">
    <citation type="journal article" date="2019" name="Environ. Microbiol.">
        <title>Species interactions and distinct microbial communities in high Arctic permafrost affected cryosols are associated with the CH4 and CO2 gas fluxes.</title>
        <authorList>
            <person name="Altshuler I."/>
            <person name="Hamel J."/>
            <person name="Turney S."/>
            <person name="Magnuson E."/>
            <person name="Levesque R."/>
            <person name="Greer C."/>
            <person name="Whyte L.G."/>
        </authorList>
    </citation>
    <scope>NUCLEOTIDE SEQUENCE [LARGE SCALE GENOMIC DNA]</scope>
    <source>
        <strain evidence="6 7">S06.C</strain>
    </source>
</reference>
<protein>
    <submittedName>
        <fullName evidence="6">Type IV secretion system protein VirB3</fullName>
    </submittedName>
</protein>
<keyword evidence="4 5" id="KW-0472">Membrane</keyword>
<gene>
    <name evidence="6" type="ORF">EAH82_04645</name>
</gene>
<organism evidence="6 7">
    <name type="scientific">Variovorax guangxiensis</name>
    <dbReference type="NCBI Taxonomy" id="1775474"/>
    <lineage>
        <taxon>Bacteria</taxon>
        <taxon>Pseudomonadati</taxon>
        <taxon>Pseudomonadota</taxon>
        <taxon>Betaproteobacteria</taxon>
        <taxon>Burkholderiales</taxon>
        <taxon>Comamonadaceae</taxon>
        <taxon>Variovorax</taxon>
    </lineage>
</organism>
<dbReference type="InterPro" id="IPR007792">
    <property type="entry name" value="T4SS_VirB3/TrbD/AvhB"/>
</dbReference>
<comment type="subcellular location">
    <subcellularLocation>
        <location evidence="1">Membrane</location>
    </subcellularLocation>
</comment>
<sequence length="118" mass="13136">MATVALVKDPLFQGMTRPTMLLGVTYEAFVFNFLFSTIVFLGSGNLLSGLVALPIHLVCFLICLREPRFFGLVKLWLLTSGRTRNRLAWGAASSSPLAYRRTRAPARYLVDTVRVAAR</sequence>
<feature type="transmembrane region" description="Helical" evidence="5">
    <location>
        <begin position="20"/>
        <end position="40"/>
    </location>
</feature>
<dbReference type="Pfam" id="PF05101">
    <property type="entry name" value="VirB3"/>
    <property type="match status" value="1"/>
</dbReference>
<name>A0A502E2V4_9BURK</name>
<dbReference type="OrthoDB" id="6624477at2"/>
<dbReference type="EMBL" id="RCZI01000001">
    <property type="protein sequence ID" value="TPG30760.1"/>
    <property type="molecule type" value="Genomic_DNA"/>
</dbReference>
<evidence type="ECO:0000256" key="4">
    <source>
        <dbReference type="ARBA" id="ARBA00023136"/>
    </source>
</evidence>
<evidence type="ECO:0000256" key="3">
    <source>
        <dbReference type="ARBA" id="ARBA00022989"/>
    </source>
</evidence>
<evidence type="ECO:0000256" key="1">
    <source>
        <dbReference type="ARBA" id="ARBA00004370"/>
    </source>
</evidence>
<comment type="caution">
    <text evidence="6">The sequence shown here is derived from an EMBL/GenBank/DDBJ whole genome shotgun (WGS) entry which is preliminary data.</text>
</comment>
<proteinExistence type="predicted"/>
<evidence type="ECO:0000256" key="5">
    <source>
        <dbReference type="SAM" id="Phobius"/>
    </source>
</evidence>
<evidence type="ECO:0000313" key="6">
    <source>
        <dbReference type="EMBL" id="TPG30760.1"/>
    </source>
</evidence>
<dbReference type="Proteomes" id="UP000319212">
    <property type="component" value="Unassembled WGS sequence"/>
</dbReference>
<keyword evidence="3 5" id="KW-1133">Transmembrane helix</keyword>
<evidence type="ECO:0000313" key="7">
    <source>
        <dbReference type="Proteomes" id="UP000319212"/>
    </source>
</evidence>